<protein>
    <submittedName>
        <fullName evidence="1">Uncharacterized protein</fullName>
    </submittedName>
</protein>
<evidence type="ECO:0000313" key="2">
    <source>
        <dbReference type="Proteomes" id="UP000229600"/>
    </source>
</evidence>
<name>A0A2H0N3R1_9BACT</name>
<accession>A0A2H0N3R1</accession>
<evidence type="ECO:0000313" key="1">
    <source>
        <dbReference type="EMBL" id="PIR03521.1"/>
    </source>
</evidence>
<reference evidence="1 2" key="1">
    <citation type="submission" date="2017-09" db="EMBL/GenBank/DDBJ databases">
        <title>Depth-based differentiation of microbial function through sediment-hosted aquifers and enrichment of novel symbionts in the deep terrestrial subsurface.</title>
        <authorList>
            <person name="Probst A.J."/>
            <person name="Ladd B."/>
            <person name="Jarett J.K."/>
            <person name="Geller-Mcgrath D.E."/>
            <person name="Sieber C.M."/>
            <person name="Emerson J.B."/>
            <person name="Anantharaman K."/>
            <person name="Thomas B.C."/>
            <person name="Malmstrom R."/>
            <person name="Stieglmeier M."/>
            <person name="Klingl A."/>
            <person name="Woyke T."/>
            <person name="Ryan C.M."/>
            <person name="Banfield J.F."/>
        </authorList>
    </citation>
    <scope>NUCLEOTIDE SEQUENCE [LARGE SCALE GENOMIC DNA]</scope>
    <source>
        <strain evidence="1">CG11_big_fil_rev_8_21_14_0_20_39_34</strain>
    </source>
</reference>
<gene>
    <name evidence="1" type="ORF">COV59_05000</name>
</gene>
<dbReference type="AlphaFoldDB" id="A0A2H0N3R1"/>
<sequence length="245" mass="27203">MPPPTVGFVVGFTGGGYRSVDLEGRDHGISGTMCDLVLTQRHDPVGRDDDRVRLVVEEEVDTDAGEHQPAGVLGGDLTERPIQLIRIRQPDPAIDGTVPYLREVEGGLEVLEDRVVSQGLSLRRNPIDDRLEELGGTHAASRHRGAPGPPRLVRLDVRGLDDDARTRFLRGEARTQYRLIQQIECLRVGDDLPQEPEVLRADLLLQDLRHLGVGVVDHGEDHLAVEPRLARHDVLAIHHRPVRQL</sequence>
<dbReference type="EMBL" id="PCWN01000011">
    <property type="protein sequence ID" value="PIR03521.1"/>
    <property type="molecule type" value="Genomic_DNA"/>
</dbReference>
<dbReference type="Proteomes" id="UP000229600">
    <property type="component" value="Unassembled WGS sequence"/>
</dbReference>
<proteinExistence type="predicted"/>
<organism evidence="1 2">
    <name type="scientific">Candidatus Magasanikbacteria bacterium CG11_big_fil_rev_8_21_14_0_20_39_34</name>
    <dbReference type="NCBI Taxonomy" id="1974653"/>
    <lineage>
        <taxon>Bacteria</taxon>
        <taxon>Candidatus Magasanikiibacteriota</taxon>
    </lineage>
</organism>
<comment type="caution">
    <text evidence="1">The sequence shown here is derived from an EMBL/GenBank/DDBJ whole genome shotgun (WGS) entry which is preliminary data.</text>
</comment>